<reference evidence="2 3" key="1">
    <citation type="submission" date="2020-08" db="EMBL/GenBank/DDBJ databases">
        <title>Genome sequence of Hymenobacter qilianensis JCM 19763T.</title>
        <authorList>
            <person name="Hyun D.-W."/>
            <person name="Bae J.-W."/>
        </authorList>
    </citation>
    <scope>NUCLEOTIDE SEQUENCE [LARGE SCALE GENOMIC DNA]</scope>
    <source>
        <strain evidence="2 3">JCM 19763</strain>
    </source>
</reference>
<keyword evidence="1" id="KW-0732">Signal</keyword>
<accession>A0A7H0GW71</accession>
<sequence length="226" mass="23471">MKIFTTVATLLALSAGLPALAQTQLNTQPPAQPSSPMAPASRPTIYAGQEAPVAGPALSRYRTSSLGIDLGWGGPYGGIGFYYAHMIGAGTDVNAGIGLGVGGKIGVGVRHFFSPAKTVSPYIGANLSRSGKINDVRIALNEGTPSEEEAYYNLSSSGVLNLRTGFRWQPGRVGLIGTLGYGVRFTGDPVTYTNGYRPSQEMRDLVDAVSPGGVEISLGMSIGFGQ</sequence>
<dbReference type="KEGG" id="hqi:H9L05_01805"/>
<feature type="chain" id="PRO_5028852874" description="Outer membrane beta-barrel protein" evidence="1">
    <location>
        <begin position="22"/>
        <end position="226"/>
    </location>
</feature>
<evidence type="ECO:0000313" key="3">
    <source>
        <dbReference type="Proteomes" id="UP000516093"/>
    </source>
</evidence>
<dbReference type="EMBL" id="CP060784">
    <property type="protein sequence ID" value="QNP52537.1"/>
    <property type="molecule type" value="Genomic_DNA"/>
</dbReference>
<feature type="signal peptide" evidence="1">
    <location>
        <begin position="1"/>
        <end position="21"/>
    </location>
</feature>
<organism evidence="2 3">
    <name type="scientific">Hymenobacter qilianensis</name>
    <dbReference type="NCBI Taxonomy" id="1385715"/>
    <lineage>
        <taxon>Bacteria</taxon>
        <taxon>Pseudomonadati</taxon>
        <taxon>Bacteroidota</taxon>
        <taxon>Cytophagia</taxon>
        <taxon>Cytophagales</taxon>
        <taxon>Hymenobacteraceae</taxon>
        <taxon>Hymenobacter</taxon>
    </lineage>
</organism>
<gene>
    <name evidence="2" type="ORF">H9L05_01805</name>
</gene>
<protein>
    <recommendedName>
        <fullName evidence="4">Outer membrane beta-barrel protein</fullName>
    </recommendedName>
</protein>
<dbReference type="RefSeq" id="WP_187732790.1">
    <property type="nucleotide sequence ID" value="NZ_BMFN01000002.1"/>
</dbReference>
<evidence type="ECO:0008006" key="4">
    <source>
        <dbReference type="Google" id="ProtNLM"/>
    </source>
</evidence>
<evidence type="ECO:0000256" key="1">
    <source>
        <dbReference type="SAM" id="SignalP"/>
    </source>
</evidence>
<evidence type="ECO:0000313" key="2">
    <source>
        <dbReference type="EMBL" id="QNP52537.1"/>
    </source>
</evidence>
<dbReference type="Proteomes" id="UP000516093">
    <property type="component" value="Chromosome"/>
</dbReference>
<name>A0A7H0GW71_9BACT</name>
<dbReference type="AlphaFoldDB" id="A0A7H0GW71"/>
<proteinExistence type="predicted"/>
<keyword evidence="3" id="KW-1185">Reference proteome</keyword>